<evidence type="ECO:0000313" key="1">
    <source>
        <dbReference type="EMBL" id="SSW67268.1"/>
    </source>
</evidence>
<protein>
    <submittedName>
        <fullName evidence="1">Uncharacterized protein</fullName>
    </submittedName>
</protein>
<reference evidence="1 2" key="1">
    <citation type="submission" date="2018-07" db="EMBL/GenBank/DDBJ databases">
        <authorList>
            <person name="Peeters C."/>
        </authorList>
    </citation>
    <scope>NUCLEOTIDE SEQUENCE [LARGE SCALE GENOMIC DNA]</scope>
    <source>
        <strain evidence="1 2">LMG 30378</strain>
    </source>
</reference>
<accession>A0A446CHH8</accession>
<sequence>MHPKEQCRLSMEGQSRPDVVARRRARRALDPLSYRAGCAELWKSGPWPFDGVSAWVFFRNRSFRRYLMPGIQSYLNERAAARRARHSADMAESERRWKLAKALKKAQPLPLFEDTP</sequence>
<proteinExistence type="predicted"/>
<name>A0A446CHH8_9BURK</name>
<dbReference type="EMBL" id="UFQC01000011">
    <property type="protein sequence ID" value="SSW67268.1"/>
    <property type="molecule type" value="Genomic_DNA"/>
</dbReference>
<gene>
    <name evidence="1" type="ORF">AVE30378_02535</name>
</gene>
<dbReference type="AlphaFoldDB" id="A0A446CHH8"/>
<dbReference type="RefSeq" id="WP_129241231.1">
    <property type="nucleotide sequence ID" value="NZ_UFQC01000011.1"/>
</dbReference>
<dbReference type="Proteomes" id="UP000289465">
    <property type="component" value="Unassembled WGS sequence"/>
</dbReference>
<organism evidence="1 2">
    <name type="scientific">Achromobacter veterisilvae</name>
    <dbReference type="NCBI Taxonomy" id="2069367"/>
    <lineage>
        <taxon>Bacteria</taxon>
        <taxon>Pseudomonadati</taxon>
        <taxon>Pseudomonadota</taxon>
        <taxon>Betaproteobacteria</taxon>
        <taxon>Burkholderiales</taxon>
        <taxon>Alcaligenaceae</taxon>
        <taxon>Achromobacter</taxon>
    </lineage>
</organism>
<evidence type="ECO:0000313" key="2">
    <source>
        <dbReference type="Proteomes" id="UP000289465"/>
    </source>
</evidence>